<sequence>MFYFWWGAVTQLAFLPPIDEKEVRSTIIRGLKRNKALKVPLENRKEREAVGINNLFPQLRDQHSLSELKVCQMNRALKQSLDTDELKIIQEKYLSSKKIKDIEIYMEMGLKKDKYYQVKRQAIYNLVTALGII</sequence>
<dbReference type="InterPro" id="IPR006524">
    <property type="entry name" value="ArpU-like"/>
</dbReference>
<proteinExistence type="predicted"/>
<dbReference type="Proteomes" id="UP000187046">
    <property type="component" value="Unassembled WGS sequence"/>
</dbReference>
<gene>
    <name evidence="1" type="ORF">BTA31_13310</name>
</gene>
<reference evidence="1 2" key="1">
    <citation type="submission" date="2016-12" db="EMBL/GenBank/DDBJ databases">
        <title>Bacillus phylogenomics.</title>
        <authorList>
            <person name="Dunlap C."/>
        </authorList>
    </citation>
    <scope>NUCLEOTIDE SEQUENCE [LARGE SCALE GENOMIC DNA]</scope>
    <source>
        <strain evidence="1 2">NRRL B-41327</strain>
    </source>
</reference>
<dbReference type="EMBL" id="MRBL01000016">
    <property type="protein sequence ID" value="OMI26587.1"/>
    <property type="molecule type" value="Genomic_DNA"/>
</dbReference>
<comment type="caution">
    <text evidence="1">The sequence shown here is derived from an EMBL/GenBank/DDBJ whole genome shotgun (WGS) entry which is preliminary data.</text>
</comment>
<evidence type="ECO:0000313" key="2">
    <source>
        <dbReference type="Proteomes" id="UP000187046"/>
    </source>
</evidence>
<keyword evidence="2" id="KW-1185">Reference proteome</keyword>
<name>A0ABX3I3N2_9BACI</name>
<protein>
    <submittedName>
        <fullName evidence="1">ArpU family transcriptional regulator</fullName>
    </submittedName>
</protein>
<organism evidence="1 2">
    <name type="scientific">Bacillus haynesii</name>
    <dbReference type="NCBI Taxonomy" id="1925021"/>
    <lineage>
        <taxon>Bacteria</taxon>
        <taxon>Bacillati</taxon>
        <taxon>Bacillota</taxon>
        <taxon>Bacilli</taxon>
        <taxon>Bacillales</taxon>
        <taxon>Bacillaceae</taxon>
        <taxon>Bacillus</taxon>
    </lineage>
</organism>
<dbReference type="NCBIfam" id="TIGR01637">
    <property type="entry name" value="phage_arpU"/>
    <property type="match status" value="1"/>
</dbReference>
<accession>A0ABX3I3N2</accession>
<evidence type="ECO:0000313" key="1">
    <source>
        <dbReference type="EMBL" id="OMI26587.1"/>
    </source>
</evidence>